<dbReference type="Gene3D" id="3.30.70.270">
    <property type="match status" value="1"/>
</dbReference>
<dbReference type="Pfam" id="PF00990">
    <property type="entry name" value="GGDEF"/>
    <property type="match status" value="1"/>
</dbReference>
<protein>
    <submittedName>
        <fullName evidence="4">Sensor domain-containing diguanylate cyclase</fullName>
    </submittedName>
</protein>
<dbReference type="SUPFAM" id="SSF55781">
    <property type="entry name" value="GAF domain-like"/>
    <property type="match status" value="1"/>
</dbReference>
<dbReference type="Proteomes" id="UP000264310">
    <property type="component" value="Unassembled WGS sequence"/>
</dbReference>
<evidence type="ECO:0000256" key="1">
    <source>
        <dbReference type="SAM" id="Coils"/>
    </source>
</evidence>
<dbReference type="NCBIfam" id="TIGR00254">
    <property type="entry name" value="GGDEF"/>
    <property type="match status" value="1"/>
</dbReference>
<proteinExistence type="predicted"/>
<feature type="coiled-coil region" evidence="1">
    <location>
        <begin position="165"/>
        <end position="195"/>
    </location>
</feature>
<dbReference type="InterPro" id="IPR043128">
    <property type="entry name" value="Rev_trsase/Diguanyl_cyclase"/>
</dbReference>
<dbReference type="InterPro" id="IPR052155">
    <property type="entry name" value="Biofilm_reg_signaling"/>
</dbReference>
<dbReference type="SMART" id="SM00065">
    <property type="entry name" value="GAF"/>
    <property type="match status" value="1"/>
</dbReference>
<evidence type="ECO:0000313" key="5">
    <source>
        <dbReference type="Proteomes" id="UP000264310"/>
    </source>
</evidence>
<feature type="domain" description="GGDEF" evidence="3">
    <location>
        <begin position="342"/>
        <end position="475"/>
    </location>
</feature>
<dbReference type="InterPro" id="IPR000160">
    <property type="entry name" value="GGDEF_dom"/>
</dbReference>
<keyword evidence="1" id="KW-0175">Coiled coil</keyword>
<evidence type="ECO:0000259" key="3">
    <source>
        <dbReference type="PROSITE" id="PS50887"/>
    </source>
</evidence>
<dbReference type="InterPro" id="IPR003018">
    <property type="entry name" value="GAF"/>
</dbReference>
<dbReference type="InterPro" id="IPR035965">
    <property type="entry name" value="PAS-like_dom_sf"/>
</dbReference>
<dbReference type="Gene3D" id="3.30.450.40">
    <property type="match status" value="1"/>
</dbReference>
<dbReference type="InterPro" id="IPR029787">
    <property type="entry name" value="Nucleotide_cyclase"/>
</dbReference>
<dbReference type="Gene3D" id="3.30.450.20">
    <property type="entry name" value="PAS domain"/>
    <property type="match status" value="1"/>
</dbReference>
<dbReference type="InterPro" id="IPR029016">
    <property type="entry name" value="GAF-like_dom_sf"/>
</dbReference>
<evidence type="ECO:0000259" key="2">
    <source>
        <dbReference type="PROSITE" id="PS50113"/>
    </source>
</evidence>
<comment type="caution">
    <text evidence="4">The sequence shown here is derived from an EMBL/GenBank/DDBJ whole genome shotgun (WGS) entry which is preliminary data.</text>
</comment>
<dbReference type="PROSITE" id="PS50113">
    <property type="entry name" value="PAC"/>
    <property type="match status" value="1"/>
</dbReference>
<dbReference type="OrthoDB" id="315417at2"/>
<evidence type="ECO:0000313" key="4">
    <source>
        <dbReference type="EMBL" id="RFC63681.1"/>
    </source>
</evidence>
<dbReference type="RefSeq" id="WP_116683410.1">
    <property type="nucleotide sequence ID" value="NZ_QURL01000004.1"/>
</dbReference>
<dbReference type="CDD" id="cd01949">
    <property type="entry name" value="GGDEF"/>
    <property type="match status" value="1"/>
</dbReference>
<dbReference type="EMBL" id="QURL01000004">
    <property type="protein sequence ID" value="RFC63681.1"/>
    <property type="molecule type" value="Genomic_DNA"/>
</dbReference>
<dbReference type="InterPro" id="IPR000700">
    <property type="entry name" value="PAS-assoc_C"/>
</dbReference>
<keyword evidence="5" id="KW-1185">Reference proteome</keyword>
<dbReference type="SMART" id="SM00267">
    <property type="entry name" value="GGDEF"/>
    <property type="match status" value="1"/>
</dbReference>
<reference evidence="4 5" key="1">
    <citation type="submission" date="2018-08" db="EMBL/GenBank/DDBJ databases">
        <title>Fulvimarina sp. 85, whole genome shotgun sequence.</title>
        <authorList>
            <person name="Tuo L."/>
        </authorList>
    </citation>
    <scope>NUCLEOTIDE SEQUENCE [LARGE SCALE GENOMIC DNA]</scope>
    <source>
        <strain evidence="4 5">85</strain>
    </source>
</reference>
<dbReference type="SUPFAM" id="SSF55073">
    <property type="entry name" value="Nucleotide cyclase"/>
    <property type="match status" value="1"/>
</dbReference>
<organism evidence="4 5">
    <name type="scientific">Fulvimarina endophytica</name>
    <dbReference type="NCBI Taxonomy" id="2293836"/>
    <lineage>
        <taxon>Bacteria</taxon>
        <taxon>Pseudomonadati</taxon>
        <taxon>Pseudomonadota</taxon>
        <taxon>Alphaproteobacteria</taxon>
        <taxon>Hyphomicrobiales</taxon>
        <taxon>Aurantimonadaceae</taxon>
        <taxon>Fulvimarina</taxon>
    </lineage>
</organism>
<dbReference type="PANTHER" id="PTHR44757">
    <property type="entry name" value="DIGUANYLATE CYCLASE DGCP"/>
    <property type="match status" value="1"/>
</dbReference>
<gene>
    <name evidence="4" type="ORF">DYI37_11825</name>
</gene>
<dbReference type="AlphaFoldDB" id="A0A371X370"/>
<feature type="domain" description="PAC" evidence="2">
    <location>
        <begin position="259"/>
        <end position="310"/>
    </location>
</feature>
<sequence>MSDCQREALRQKALAEIELLDTAPEREFDALVRSAQRLLSTGMSSMSLVNDDRLWFKARCGLDYPAIPRNQTFCTTVFEAEEALVVPDATLDPRFADAPFVTGYPYVRYYAGVPIRLSHSDGSQVTIGTLCVLDRSPREPVAAELDALSELACVAEALVDARAAAVRATRAAEDHRIANELLERERRLLKQAERMAEIGSWRYDLASKKTSWSDGVFAIHELPVSGGVPNDEILAFFAEPDRHTFIEQVKVTLATGAPLQIDAELTTAKGNRRRVRCSCEVELSKGRPVALIGMLQDVTARHELESRLLRLARTDDLTQLSNRAEFNRVLDARLGDLRNDGGEFAVLLIDLDGFKEINDALGHASGDEILRKVADQLRKTCREGWFPARLGGDEFAVVVPTCTSAADLAPQVDRLLRNLDIVISEGGRIGRVTASVGIAWSREAGEDRATLLHQADAALYAAKRSLKGTARTYGKVRTGKRAG</sequence>
<dbReference type="PROSITE" id="PS50887">
    <property type="entry name" value="GGDEF"/>
    <property type="match status" value="1"/>
</dbReference>
<dbReference type="PANTHER" id="PTHR44757:SF2">
    <property type="entry name" value="BIOFILM ARCHITECTURE MAINTENANCE PROTEIN MBAA"/>
    <property type="match status" value="1"/>
</dbReference>
<name>A0A371X370_9HYPH</name>
<dbReference type="SUPFAM" id="SSF55785">
    <property type="entry name" value="PYP-like sensor domain (PAS domain)"/>
    <property type="match status" value="1"/>
</dbReference>
<accession>A0A371X370</accession>